<keyword evidence="5" id="KW-0378">Hydrolase</keyword>
<reference evidence="9 10" key="4">
    <citation type="journal article" date="2020" name="PLoS ONE">
        <title>Taxonomic classification of strain PO100/5 shows a broader geographic distribution and genetic markers of the recently described Corynebacterium silvaticum.</title>
        <authorList>
            <person name="Viana M.V.C."/>
            <person name="Profeta R."/>
            <person name="da Silva A.L."/>
            <person name="Hurtado R."/>
            <person name="Cerqueira J.C."/>
            <person name="Ribeiro B.F.S."/>
            <person name="Almeida M.O."/>
            <person name="Morais-Rodrigues F."/>
            <person name="Soares S.C."/>
            <person name="Oliveira M."/>
            <person name="Tavares L."/>
            <person name="Figueiredo H."/>
            <person name="Wattam A.R."/>
            <person name="Barh D."/>
            <person name="Ghosh P."/>
            <person name="Silva A."/>
            <person name="Azevedo V."/>
        </authorList>
    </citation>
    <scope>NUCLEOTIDE SEQUENCE [LARGE SCALE GENOMIC DNA]</scope>
    <source>
        <strain evidence="9 10">PO100/5</strain>
    </source>
</reference>
<dbReference type="GO" id="GO:0000287">
    <property type="term" value="F:magnesium ion binding"/>
    <property type="evidence" value="ECO:0007669"/>
    <property type="project" value="InterPro"/>
</dbReference>
<keyword evidence="10" id="KW-1185">Reference proteome</keyword>
<evidence type="ECO:0000313" key="10">
    <source>
        <dbReference type="Proteomes" id="UP000195652"/>
    </source>
</evidence>
<proteinExistence type="inferred from homology"/>
<dbReference type="GO" id="GO:0010945">
    <property type="term" value="F:coenzyme A diphosphatase activity"/>
    <property type="evidence" value="ECO:0007669"/>
    <property type="project" value="InterPro"/>
</dbReference>
<gene>
    <name evidence="9" type="ORF">CBE74_01455</name>
</gene>
<dbReference type="InterPro" id="IPR045121">
    <property type="entry name" value="CoAse"/>
</dbReference>
<evidence type="ECO:0000256" key="8">
    <source>
        <dbReference type="SAM" id="MobiDB-lite"/>
    </source>
</evidence>
<comment type="cofactor">
    <cofactor evidence="2">
        <name>Mg(2+)</name>
        <dbReference type="ChEBI" id="CHEBI:18420"/>
    </cofactor>
</comment>
<protein>
    <submittedName>
        <fullName evidence="9">CoA pyrophosphatase</fullName>
    </submittedName>
</protein>
<dbReference type="GeneID" id="75006955"/>
<evidence type="ECO:0000256" key="7">
    <source>
        <dbReference type="ARBA" id="ARBA00023211"/>
    </source>
</evidence>
<dbReference type="InterPro" id="IPR000059">
    <property type="entry name" value="NUDIX_hydrolase_NudL_CS"/>
</dbReference>
<reference evidence="9 10" key="1">
    <citation type="journal article" date="2014" name="BMC Vet. Res.">
        <title>First report of Corynebacterium pseudotuberculosis from caseous lymphadenitis lesions in Black Alentejano pig (Sus scrofa domesticus).</title>
        <authorList>
            <person name="Oliveira M."/>
            <person name="Barroco C."/>
            <person name="Mottola C."/>
            <person name="Santos R."/>
            <person name="Lemsaddek A."/>
            <person name="Tavares L."/>
            <person name="Semedo-Lemsaddek T."/>
        </authorList>
    </citation>
    <scope>NUCLEOTIDE SEQUENCE [LARGE SCALE GENOMIC DNA]</scope>
    <source>
        <strain evidence="9 10">PO100/5</strain>
    </source>
</reference>
<feature type="region of interest" description="Disordered" evidence="8">
    <location>
        <begin position="1"/>
        <end position="22"/>
    </location>
</feature>
<evidence type="ECO:0000256" key="2">
    <source>
        <dbReference type="ARBA" id="ARBA00001946"/>
    </source>
</evidence>
<evidence type="ECO:0000313" key="9">
    <source>
        <dbReference type="EMBL" id="ARU45386.1"/>
    </source>
</evidence>
<dbReference type="InterPro" id="IPR015797">
    <property type="entry name" value="NUDIX_hydrolase-like_dom_sf"/>
</dbReference>
<comment type="similarity">
    <text evidence="3">Belongs to the Nudix hydrolase family. PCD1 subfamily.</text>
</comment>
<dbReference type="RefSeq" id="WP_087453272.1">
    <property type="nucleotide sequence ID" value="NZ_CP021417.2"/>
</dbReference>
<dbReference type="Proteomes" id="UP000195652">
    <property type="component" value="Chromosome"/>
</dbReference>
<dbReference type="InterPro" id="IPR000086">
    <property type="entry name" value="NUDIX_hydrolase_dom"/>
</dbReference>
<dbReference type="OrthoDB" id="9802805at2"/>
<dbReference type="Pfam" id="PF00293">
    <property type="entry name" value="NUDIX"/>
    <property type="match status" value="1"/>
</dbReference>
<dbReference type="EMBL" id="CP021417">
    <property type="protein sequence ID" value="ARU45386.1"/>
    <property type="molecule type" value="Genomic_DNA"/>
</dbReference>
<evidence type="ECO:0000256" key="3">
    <source>
        <dbReference type="ARBA" id="ARBA00006506"/>
    </source>
</evidence>
<dbReference type="SUPFAM" id="SSF55811">
    <property type="entry name" value="Nudix"/>
    <property type="match status" value="1"/>
</dbReference>
<dbReference type="GO" id="GO:0009132">
    <property type="term" value="P:nucleoside diphosphate metabolic process"/>
    <property type="evidence" value="ECO:0007669"/>
    <property type="project" value="InterPro"/>
</dbReference>
<dbReference type="KEGG" id="csil:CBE74_01455"/>
<dbReference type="PANTHER" id="PTHR12992:SF11">
    <property type="entry name" value="MITOCHONDRIAL COENZYME A DIPHOSPHATASE NUDT8"/>
    <property type="match status" value="1"/>
</dbReference>
<keyword evidence="7" id="KW-0464">Manganese</keyword>
<organism evidence="9 10">
    <name type="scientific">Corynebacterium silvaticum</name>
    <dbReference type="NCBI Taxonomy" id="2320431"/>
    <lineage>
        <taxon>Bacteria</taxon>
        <taxon>Bacillati</taxon>
        <taxon>Actinomycetota</taxon>
        <taxon>Actinomycetes</taxon>
        <taxon>Mycobacteriales</taxon>
        <taxon>Corynebacteriaceae</taxon>
        <taxon>Corynebacterium</taxon>
    </lineage>
</organism>
<dbReference type="PROSITE" id="PS01293">
    <property type="entry name" value="NUDIX_COA"/>
    <property type="match status" value="1"/>
</dbReference>
<name>A0A7Y4LIF6_9CORY</name>
<keyword evidence="4" id="KW-0479">Metal-binding</keyword>
<keyword evidence="6" id="KW-0460">Magnesium</keyword>
<dbReference type="CDD" id="cd03426">
    <property type="entry name" value="NUDIX_CoAse_Nudt7"/>
    <property type="match status" value="1"/>
</dbReference>
<sequence>MDSNEGRLGDFPQPDMPGENITLRPERAPVWMRRLVGDVTGGAINGRIRRALRPESSPDSTKRAAVLVLLAGAETSAEMPNDASVLLTHRSPSMRAHSGQVAFPGGRLDKTDANAVDCALREAWEETGLDRRTVTPLAQLPEVHIRATGYPVLPVLAHCHSVGPIGVVSPQEADSVANIPVLSLTDPANRFMVQHQDWSGPAFRVNDYVIWGFTGGLLDALIAHAGWEHPWDKTTHYDLHKTLSESRNNERLGQLYPRR</sequence>
<accession>A0A7Y4LIF6</accession>
<comment type="cofactor">
    <cofactor evidence="1">
        <name>Mn(2+)</name>
        <dbReference type="ChEBI" id="CHEBI:29035"/>
    </cofactor>
</comment>
<dbReference type="PANTHER" id="PTHR12992">
    <property type="entry name" value="NUDIX HYDROLASE"/>
    <property type="match status" value="1"/>
</dbReference>
<dbReference type="Gene3D" id="3.90.79.10">
    <property type="entry name" value="Nucleoside Triphosphate Pyrophosphohydrolase"/>
    <property type="match status" value="1"/>
</dbReference>
<dbReference type="PROSITE" id="PS51462">
    <property type="entry name" value="NUDIX"/>
    <property type="match status" value="1"/>
</dbReference>
<dbReference type="AlphaFoldDB" id="A0A7Y4LIF6"/>
<dbReference type="GO" id="GO:0030145">
    <property type="term" value="F:manganese ion binding"/>
    <property type="evidence" value="ECO:0007669"/>
    <property type="project" value="InterPro"/>
</dbReference>
<reference evidence="9 10" key="3">
    <citation type="journal article" date="2020" name="Int. J. Syst. Evol. Microbiol.">
        <title>Corynebacterium silvaticum sp. nov., a unique group of NTTB corynebacteria in wild boar and roe deer.</title>
        <authorList>
            <person name="Dangel A."/>
            <person name="Berger A."/>
            <person name="Rau J."/>
            <person name="Eisenberg T."/>
            <person name="Kampfer P."/>
            <person name="Margos G."/>
            <person name="Contzen M."/>
            <person name="Busse H.J."/>
            <person name="Konrad R."/>
            <person name="Peters M."/>
            <person name="Sting R."/>
            <person name="Sing A."/>
        </authorList>
    </citation>
    <scope>NUCLEOTIDE SEQUENCE [LARGE SCALE GENOMIC DNA]</scope>
    <source>
        <strain evidence="9 10">PO100/5</strain>
    </source>
</reference>
<evidence type="ECO:0000256" key="1">
    <source>
        <dbReference type="ARBA" id="ARBA00001936"/>
    </source>
</evidence>
<evidence type="ECO:0000256" key="5">
    <source>
        <dbReference type="ARBA" id="ARBA00022801"/>
    </source>
</evidence>
<evidence type="ECO:0000256" key="4">
    <source>
        <dbReference type="ARBA" id="ARBA00022723"/>
    </source>
</evidence>
<reference evidence="9 10" key="2">
    <citation type="journal article" date="2020" name="Antonie Van Leeuwenhoek">
        <title>Phylogenomic characterisation of a novel corynebacterial species pathogenic to animals.</title>
        <authorList>
            <person name="Moller J."/>
            <person name="Musella L."/>
            <person name="Melnikov V."/>
            <person name="Geissdorfer W."/>
            <person name="Burkovski A."/>
            <person name="Sangal V."/>
        </authorList>
    </citation>
    <scope>NUCLEOTIDE SEQUENCE [LARGE SCALE GENOMIC DNA]</scope>
    <source>
        <strain evidence="9 10">PO100/5</strain>
    </source>
</reference>
<evidence type="ECO:0000256" key="6">
    <source>
        <dbReference type="ARBA" id="ARBA00022842"/>
    </source>
</evidence>